<organism evidence="1 2">
    <name type="scientific">Avena sativa</name>
    <name type="common">Oat</name>
    <dbReference type="NCBI Taxonomy" id="4498"/>
    <lineage>
        <taxon>Eukaryota</taxon>
        <taxon>Viridiplantae</taxon>
        <taxon>Streptophyta</taxon>
        <taxon>Embryophyta</taxon>
        <taxon>Tracheophyta</taxon>
        <taxon>Spermatophyta</taxon>
        <taxon>Magnoliopsida</taxon>
        <taxon>Liliopsida</taxon>
        <taxon>Poales</taxon>
        <taxon>Poaceae</taxon>
        <taxon>BOP clade</taxon>
        <taxon>Pooideae</taxon>
        <taxon>Poodae</taxon>
        <taxon>Poeae</taxon>
        <taxon>Poeae Chloroplast Group 1 (Aveneae type)</taxon>
        <taxon>Aveninae</taxon>
        <taxon>Avena</taxon>
    </lineage>
</organism>
<evidence type="ECO:0000313" key="2">
    <source>
        <dbReference type="Proteomes" id="UP001732700"/>
    </source>
</evidence>
<proteinExistence type="predicted"/>
<dbReference type="EnsemblPlants" id="AVESA.00010b.r2.5CG0894980.2">
    <property type="protein sequence ID" value="AVESA.00010b.r2.5CG0894980.2.CDS"/>
    <property type="gene ID" value="AVESA.00010b.r2.5CG0894980"/>
</dbReference>
<protein>
    <submittedName>
        <fullName evidence="1">Uncharacterized protein</fullName>
    </submittedName>
</protein>
<keyword evidence="2" id="KW-1185">Reference proteome</keyword>
<reference evidence="1" key="1">
    <citation type="submission" date="2021-05" db="EMBL/GenBank/DDBJ databases">
        <authorList>
            <person name="Scholz U."/>
            <person name="Mascher M."/>
            <person name="Fiebig A."/>
        </authorList>
    </citation>
    <scope>NUCLEOTIDE SEQUENCE [LARGE SCALE GENOMIC DNA]</scope>
</reference>
<reference evidence="1" key="2">
    <citation type="submission" date="2025-09" db="UniProtKB">
        <authorList>
            <consortium name="EnsemblPlants"/>
        </authorList>
    </citation>
    <scope>IDENTIFICATION</scope>
</reference>
<name>A0ACD5Y2X1_AVESA</name>
<accession>A0ACD5Y2X1</accession>
<sequence length="1077" mass="117443">MLGRGRGRSRGGGGGGGGRGKFSGGWGDGSPRFGARDEPPPTPRRSSGWGVAPPSRHLWVGSLGPSVTASDLSQLFIRCGEIEGITRDPGRTFAFLSFTREQDAVAAVQELQGARLRGAPIRIEFSKGEKSSDSSVDDRYAQSADERHFNERGRKHQPSPEKSVDRFKRNKSTEPSEVLWIGFPAGLKVDEAALWEAFSRFGDIVKITTFTGRTYGFVKYTTITAAFRAKEALQGRLFNNPRVSICFSHNDGVAAEVGKGTFVAPYSPQLNPSARPILEDQNFEAFRSPRSFDSPPRDFRMSSLHSGPERLLRGADDVGFGRDNYFRRGPEIEPGHLSNFEPSRARGLGPGRRMSEDLNEQHRSSPTVRSDAPWRNIPFERPRRPLPLEDAWDAEGSSHPLSKKLRTGEAHDAELPEYPFSEFDRGHVNNRYPRRSFHDLPEDDSHPITYKLPLVHGRNYMDPSRNPTPPADRYEPWRAQNSFGTHTGEVGRSTPEHHGPHPKEEWSWNGTIAKGGTAICRARCFPVGKVLNFMLPEFLDCTARTTLEMLSKHYYEAASSWVVFFVPENDADMAAYNDFMNYLGDKQRAAVCKLGERSTLFLVPPSDFSEQVLRVPGKVSISGVILKFQQANLDLTSTNRKPQALEKVSTSYASHLNTDLSSLEDRDALRRLNPPDMSAVPRDPDYLRSSTGTSTPVNTDFIPSYKFVNAPPYPGSQLPQQVSAPDSRSEMAQGQHQQSPYVLPSGLSNKNDPSPGSGNFSSLATNPVSHTANDRTSEPYSFATQGVPKCTQSGYAPGEASSMSLPSMKPQPYSFATQGVPKGTQSGYAPGEASSMSLPSMKPQPYSFATQGVPKGTPSGYAPGEASSMSLPSMEPSSQQVVRPQQPPSQPVSLPSEQLAQLATLLAQQNQRGTGAGLPIGTSNNHSGFIQNSYPQGHASVMRDSSGRFIQNSNPHGHASAMPNSSGSIPVHNSQLPVPPSVPSQLQVHAPPIQAHSPMPLGSFVPPLPEGPPPFQQRTSGGGPMQTLLPSGQQMGQQLSAQEDLDGDPQKRLQATLQLAATLLQQIHKQSKSGSQK</sequence>
<evidence type="ECO:0000313" key="1">
    <source>
        <dbReference type="EnsemblPlants" id="AVESA.00010b.r2.5CG0894980.2.CDS"/>
    </source>
</evidence>
<dbReference type="Proteomes" id="UP001732700">
    <property type="component" value="Chromosome 5C"/>
</dbReference>